<dbReference type="EMBL" id="VLLL01000005">
    <property type="protein sequence ID" value="TWJ15822.1"/>
    <property type="molecule type" value="Genomic_DNA"/>
</dbReference>
<dbReference type="Gene3D" id="3.60.10.10">
    <property type="entry name" value="Endonuclease/exonuclease/phosphatase"/>
    <property type="match status" value="1"/>
</dbReference>
<keyword evidence="2" id="KW-0378">Hydrolase</keyword>
<dbReference type="GO" id="GO:0016020">
    <property type="term" value="C:membrane"/>
    <property type="evidence" value="ECO:0007669"/>
    <property type="project" value="GOC"/>
</dbReference>
<dbReference type="SUPFAM" id="SSF56219">
    <property type="entry name" value="DNase I-like"/>
    <property type="match status" value="1"/>
</dbReference>
<keyword evidence="2" id="KW-0269">Exonuclease</keyword>
<accession>A0A562VD78</accession>
<dbReference type="InterPro" id="IPR036691">
    <property type="entry name" value="Endo/exonu/phosph_ase_sf"/>
</dbReference>
<keyword evidence="2" id="KW-0540">Nuclease</keyword>
<keyword evidence="3" id="KW-1185">Reference proteome</keyword>
<sequence>MARLRVLTYNIHHGADAAERPSLDRIGRLIADSDADVVCLQEVDRNFGPRSAHRDQVAWLADGLAMHAHFGASITRRGGRYGNAILSRGALTDTRVHALPTPEGVEPRCAVSAVAATPLGEVAVFTTHLTVEPALADVRRQQLELIAGLVAETSGPAVVTGDFNTGSRRGELSVLEKAMHDVRRSRRFSPARWSLLWGRPSGATFPARWPLRRIDRIYVSGPLRVASTRVLPGRGSDHRALLAELRRH</sequence>
<protein>
    <submittedName>
        <fullName evidence="2">Endonuclease/exonuclease/phosphatase family metal-dependent hydrolase</fullName>
    </submittedName>
</protein>
<dbReference type="OrthoDB" id="155529at2"/>
<dbReference type="PANTHER" id="PTHR14859">
    <property type="entry name" value="CALCOFLUOR WHITE HYPERSENSITIVE PROTEIN PRECURSOR"/>
    <property type="match status" value="1"/>
</dbReference>
<evidence type="ECO:0000259" key="1">
    <source>
        <dbReference type="Pfam" id="PF03372"/>
    </source>
</evidence>
<proteinExistence type="predicted"/>
<dbReference type="PANTHER" id="PTHR14859:SF15">
    <property type="entry name" value="ENDONUCLEASE_EXONUCLEASE_PHOSPHATASE DOMAIN-CONTAINING PROTEIN"/>
    <property type="match status" value="1"/>
</dbReference>
<dbReference type="GO" id="GO:0004527">
    <property type="term" value="F:exonuclease activity"/>
    <property type="evidence" value="ECO:0007669"/>
    <property type="project" value="UniProtKB-KW"/>
</dbReference>
<dbReference type="RefSeq" id="WP_147135144.1">
    <property type="nucleotide sequence ID" value="NZ_BAABIJ010000001.1"/>
</dbReference>
<evidence type="ECO:0000313" key="2">
    <source>
        <dbReference type="EMBL" id="TWJ15822.1"/>
    </source>
</evidence>
<feature type="domain" description="Endonuclease/exonuclease/phosphatase" evidence="1">
    <location>
        <begin position="7"/>
        <end position="238"/>
    </location>
</feature>
<name>A0A562VD78_9ACTN</name>
<dbReference type="GO" id="GO:0006506">
    <property type="term" value="P:GPI anchor biosynthetic process"/>
    <property type="evidence" value="ECO:0007669"/>
    <property type="project" value="TreeGrafter"/>
</dbReference>
<dbReference type="AlphaFoldDB" id="A0A562VD78"/>
<gene>
    <name evidence="2" type="ORF">LX16_1536</name>
</gene>
<dbReference type="InterPro" id="IPR051916">
    <property type="entry name" value="GPI-anchor_lipid_remodeler"/>
</dbReference>
<dbReference type="Pfam" id="PF03372">
    <property type="entry name" value="Exo_endo_phos"/>
    <property type="match status" value="1"/>
</dbReference>
<dbReference type="GO" id="GO:0004519">
    <property type="term" value="F:endonuclease activity"/>
    <property type="evidence" value="ECO:0007669"/>
    <property type="project" value="UniProtKB-KW"/>
</dbReference>
<evidence type="ECO:0000313" key="3">
    <source>
        <dbReference type="Proteomes" id="UP000321617"/>
    </source>
</evidence>
<comment type="caution">
    <text evidence="2">The sequence shown here is derived from an EMBL/GenBank/DDBJ whole genome shotgun (WGS) entry which is preliminary data.</text>
</comment>
<dbReference type="InterPro" id="IPR005135">
    <property type="entry name" value="Endo/exonuclease/phosphatase"/>
</dbReference>
<dbReference type="Proteomes" id="UP000321617">
    <property type="component" value="Unassembled WGS sequence"/>
</dbReference>
<reference evidence="2 3" key="1">
    <citation type="journal article" date="2013" name="Stand. Genomic Sci.">
        <title>Genomic Encyclopedia of Type Strains, Phase I: The one thousand microbial genomes (KMG-I) project.</title>
        <authorList>
            <person name="Kyrpides N.C."/>
            <person name="Woyke T."/>
            <person name="Eisen J.A."/>
            <person name="Garrity G."/>
            <person name="Lilburn T.G."/>
            <person name="Beck B.J."/>
            <person name="Whitman W.B."/>
            <person name="Hugenholtz P."/>
            <person name="Klenk H.P."/>
        </authorList>
    </citation>
    <scope>NUCLEOTIDE SEQUENCE [LARGE SCALE GENOMIC DNA]</scope>
    <source>
        <strain evidence="2 3">DSM 45044</strain>
    </source>
</reference>
<keyword evidence="2" id="KW-0255">Endonuclease</keyword>
<organism evidence="2 3">
    <name type="scientific">Stackebrandtia albiflava</name>
    <dbReference type="NCBI Taxonomy" id="406432"/>
    <lineage>
        <taxon>Bacteria</taxon>
        <taxon>Bacillati</taxon>
        <taxon>Actinomycetota</taxon>
        <taxon>Actinomycetes</taxon>
        <taxon>Glycomycetales</taxon>
        <taxon>Glycomycetaceae</taxon>
        <taxon>Stackebrandtia</taxon>
    </lineage>
</organism>